<dbReference type="InterPro" id="IPR004360">
    <property type="entry name" value="Glyas_Fos-R_dOase_dom"/>
</dbReference>
<keyword evidence="3" id="KW-1185">Reference proteome</keyword>
<dbReference type="Pfam" id="PF00903">
    <property type="entry name" value="Glyoxalase"/>
    <property type="match status" value="1"/>
</dbReference>
<reference evidence="2 3" key="1">
    <citation type="journal article" date="2014" name="Nat. Commun.">
        <title>Klebsormidium flaccidum genome reveals primary factors for plant terrestrial adaptation.</title>
        <authorList>
            <person name="Hori K."/>
            <person name="Maruyama F."/>
            <person name="Fujisawa T."/>
            <person name="Togashi T."/>
            <person name="Yamamoto N."/>
            <person name="Seo M."/>
            <person name="Sato S."/>
            <person name="Yamada T."/>
            <person name="Mori H."/>
            <person name="Tajima N."/>
            <person name="Moriyama T."/>
            <person name="Ikeuchi M."/>
            <person name="Watanabe M."/>
            <person name="Wada H."/>
            <person name="Kobayashi K."/>
            <person name="Saito M."/>
            <person name="Masuda T."/>
            <person name="Sasaki-Sekimoto Y."/>
            <person name="Mashiguchi K."/>
            <person name="Awai K."/>
            <person name="Shimojima M."/>
            <person name="Masuda S."/>
            <person name="Iwai M."/>
            <person name="Nobusawa T."/>
            <person name="Narise T."/>
            <person name="Kondo S."/>
            <person name="Saito H."/>
            <person name="Sato R."/>
            <person name="Murakawa M."/>
            <person name="Ihara Y."/>
            <person name="Oshima-Yamada Y."/>
            <person name="Ohtaka K."/>
            <person name="Satoh M."/>
            <person name="Sonobe K."/>
            <person name="Ishii M."/>
            <person name="Ohtani R."/>
            <person name="Kanamori-Sato M."/>
            <person name="Honoki R."/>
            <person name="Miyazaki D."/>
            <person name="Mochizuki H."/>
            <person name="Umetsu J."/>
            <person name="Higashi K."/>
            <person name="Shibata D."/>
            <person name="Kamiya Y."/>
            <person name="Sato N."/>
            <person name="Nakamura Y."/>
            <person name="Tabata S."/>
            <person name="Ida S."/>
            <person name="Kurokawa K."/>
            <person name="Ohta H."/>
        </authorList>
    </citation>
    <scope>NUCLEOTIDE SEQUENCE [LARGE SCALE GENOMIC DNA]</scope>
    <source>
        <strain evidence="2 3">NIES-2285</strain>
    </source>
</reference>
<dbReference type="CDD" id="cd07245">
    <property type="entry name" value="VOC_like"/>
    <property type="match status" value="1"/>
</dbReference>
<dbReference type="Gene3D" id="3.10.180.10">
    <property type="entry name" value="2,3-Dihydroxybiphenyl 1,2-Dioxygenase, domain 1"/>
    <property type="match status" value="1"/>
</dbReference>
<dbReference type="PROSITE" id="PS51819">
    <property type="entry name" value="VOC"/>
    <property type="match status" value="1"/>
</dbReference>
<name>A0A1Y1HY85_KLENI</name>
<dbReference type="PANTHER" id="PTHR46142">
    <property type="match status" value="1"/>
</dbReference>
<dbReference type="InterPro" id="IPR037523">
    <property type="entry name" value="VOC_core"/>
</dbReference>
<keyword evidence="2" id="KW-0456">Lyase</keyword>
<sequence>MKGVRGRPLPLSSLNHISRNCRDILASVAFYEDVLGFIQIVRPSRFDFDGAWLFQYGIGLHLLKEETDEGLALLERTRCKAIDPRADHISFQADNTGVVEQRLREFGVEYKKQTVIEGNIRVQQIFFHDPDGHMIEICDCEALPIIPLSGDCLTCPARFKQRRLAHAKEEKMIENAQNESLAATIEEDLKWGVRASRQVGLPKTASCGDIAGNDSMFPVCA</sequence>
<dbReference type="PANTHER" id="PTHR46142:SF3">
    <property type="entry name" value="F18B13.24 PROTEIN"/>
    <property type="match status" value="1"/>
</dbReference>
<evidence type="ECO:0000313" key="3">
    <source>
        <dbReference type="Proteomes" id="UP000054558"/>
    </source>
</evidence>
<accession>A0A1Y1HY85</accession>
<feature type="domain" description="VOC" evidence="1">
    <location>
        <begin position="13"/>
        <end position="140"/>
    </location>
</feature>
<dbReference type="Proteomes" id="UP000054558">
    <property type="component" value="Unassembled WGS sequence"/>
</dbReference>
<dbReference type="AlphaFoldDB" id="A0A1Y1HY85"/>
<evidence type="ECO:0000259" key="1">
    <source>
        <dbReference type="PROSITE" id="PS51819"/>
    </source>
</evidence>
<protein>
    <submittedName>
        <fullName evidence="2">Lactoylglutathione lyase / glyoxalase</fullName>
    </submittedName>
</protein>
<dbReference type="OrthoDB" id="16820at2759"/>
<dbReference type="OMA" id="MGIKYVR"/>
<dbReference type="SUPFAM" id="SSF54593">
    <property type="entry name" value="Glyoxalase/Bleomycin resistance protein/Dihydroxybiphenyl dioxygenase"/>
    <property type="match status" value="1"/>
</dbReference>
<dbReference type="GO" id="GO:0016829">
    <property type="term" value="F:lyase activity"/>
    <property type="evidence" value="ECO:0007669"/>
    <property type="project" value="UniProtKB-KW"/>
</dbReference>
<gene>
    <name evidence="2" type="ORF">KFL_001010140</name>
</gene>
<proteinExistence type="predicted"/>
<dbReference type="InterPro" id="IPR029068">
    <property type="entry name" value="Glyas_Bleomycin-R_OHBP_Dase"/>
</dbReference>
<evidence type="ECO:0000313" key="2">
    <source>
        <dbReference type="EMBL" id="GAQ82129.1"/>
    </source>
</evidence>
<dbReference type="EMBL" id="DF237050">
    <property type="protein sequence ID" value="GAQ82129.1"/>
    <property type="molecule type" value="Genomic_DNA"/>
</dbReference>
<organism evidence="2 3">
    <name type="scientific">Klebsormidium nitens</name>
    <name type="common">Green alga</name>
    <name type="synonym">Ulothrix nitens</name>
    <dbReference type="NCBI Taxonomy" id="105231"/>
    <lineage>
        <taxon>Eukaryota</taxon>
        <taxon>Viridiplantae</taxon>
        <taxon>Streptophyta</taxon>
        <taxon>Klebsormidiophyceae</taxon>
        <taxon>Klebsormidiales</taxon>
        <taxon>Klebsormidiaceae</taxon>
        <taxon>Klebsormidium</taxon>
    </lineage>
</organism>